<accession>A0A3P7YXW3</accession>
<gene>
    <name evidence="1" type="ORF">HPBE_LOCUS12574</name>
</gene>
<reference evidence="3" key="2">
    <citation type="submission" date="2019-09" db="UniProtKB">
        <authorList>
            <consortium name="WormBaseParasite"/>
        </authorList>
    </citation>
    <scope>IDENTIFICATION</scope>
</reference>
<dbReference type="EMBL" id="UZAH01027553">
    <property type="protein sequence ID" value="VDO92740.1"/>
    <property type="molecule type" value="Genomic_DNA"/>
</dbReference>
<proteinExistence type="predicted"/>
<dbReference type="OrthoDB" id="10011262at2759"/>
<name>A0A3P7YXW3_HELPZ</name>
<dbReference type="AlphaFoldDB" id="A0A3P7YXW3"/>
<evidence type="ECO:0000313" key="3">
    <source>
        <dbReference type="WBParaSite" id="HPBE_0001257301-mRNA-1"/>
    </source>
</evidence>
<evidence type="ECO:0000313" key="2">
    <source>
        <dbReference type="Proteomes" id="UP000050761"/>
    </source>
</evidence>
<reference evidence="1 2" key="1">
    <citation type="submission" date="2018-11" db="EMBL/GenBank/DDBJ databases">
        <authorList>
            <consortium name="Pathogen Informatics"/>
        </authorList>
    </citation>
    <scope>NUCLEOTIDE SEQUENCE [LARGE SCALE GENOMIC DNA]</scope>
</reference>
<sequence>MRPCSFGQNSIWQKFEKLKAEWGVLLCLPQHPHQIAFPLSCHRAVIEPKMNTSLVCNNETIAEGQCNGLSICGWCYDYGETRVVSREYERFNSVSSG</sequence>
<protein>
    <submittedName>
        <fullName evidence="1 3">Uncharacterized protein</fullName>
    </submittedName>
</protein>
<organism evidence="1">
    <name type="scientific">Heligmosomoides polygyrus</name>
    <name type="common">Parasitic roundworm</name>
    <dbReference type="NCBI Taxonomy" id="6339"/>
    <lineage>
        <taxon>Eukaryota</taxon>
        <taxon>Metazoa</taxon>
        <taxon>Ecdysozoa</taxon>
        <taxon>Nematoda</taxon>
        <taxon>Chromadorea</taxon>
        <taxon>Rhabditida</taxon>
        <taxon>Rhabditina</taxon>
        <taxon>Rhabditomorpha</taxon>
        <taxon>Strongyloidea</taxon>
        <taxon>Heligmosomidae</taxon>
        <taxon>Heligmosomoides</taxon>
    </lineage>
</organism>
<keyword evidence="2" id="KW-1185">Reference proteome</keyword>
<dbReference type="Proteomes" id="UP000050761">
    <property type="component" value="Unassembled WGS sequence"/>
</dbReference>
<evidence type="ECO:0000313" key="1">
    <source>
        <dbReference type="EMBL" id="VDO92740.1"/>
    </source>
</evidence>
<dbReference type="WBParaSite" id="HPBE_0001257301-mRNA-1">
    <property type="protein sequence ID" value="HPBE_0001257301-mRNA-1"/>
    <property type="gene ID" value="HPBE_0001257301"/>
</dbReference>